<organism evidence="2 3">
    <name type="scientific">Nephila pilipes</name>
    <name type="common">Giant wood spider</name>
    <name type="synonym">Nephila maculata</name>
    <dbReference type="NCBI Taxonomy" id="299642"/>
    <lineage>
        <taxon>Eukaryota</taxon>
        <taxon>Metazoa</taxon>
        <taxon>Ecdysozoa</taxon>
        <taxon>Arthropoda</taxon>
        <taxon>Chelicerata</taxon>
        <taxon>Arachnida</taxon>
        <taxon>Araneae</taxon>
        <taxon>Araneomorphae</taxon>
        <taxon>Entelegynae</taxon>
        <taxon>Araneoidea</taxon>
        <taxon>Nephilidae</taxon>
        <taxon>Nephila</taxon>
    </lineage>
</organism>
<feature type="compositionally biased region" description="Basic residues" evidence="1">
    <location>
        <begin position="1"/>
        <end position="13"/>
    </location>
</feature>
<feature type="region of interest" description="Disordered" evidence="1">
    <location>
        <begin position="45"/>
        <end position="64"/>
    </location>
</feature>
<accession>A0A8X6T8T4</accession>
<protein>
    <submittedName>
        <fullName evidence="2">Uncharacterized protein</fullName>
    </submittedName>
</protein>
<dbReference type="Proteomes" id="UP000887013">
    <property type="component" value="Unassembled WGS sequence"/>
</dbReference>
<evidence type="ECO:0000313" key="3">
    <source>
        <dbReference type="Proteomes" id="UP000887013"/>
    </source>
</evidence>
<evidence type="ECO:0000313" key="2">
    <source>
        <dbReference type="EMBL" id="GFS88652.1"/>
    </source>
</evidence>
<name>A0A8X6T8T4_NEPPI</name>
<dbReference type="AlphaFoldDB" id="A0A8X6T8T4"/>
<keyword evidence="3" id="KW-1185">Reference proteome</keyword>
<proteinExistence type="predicted"/>
<gene>
    <name evidence="2" type="ORF">NPIL_130691</name>
</gene>
<comment type="caution">
    <text evidence="2">The sequence shown here is derived from an EMBL/GenBank/DDBJ whole genome shotgun (WGS) entry which is preliminary data.</text>
</comment>
<sequence>MSSPKKKINRRAKEKSAKGVHNDGMGRVIFTLRLFSKSDKQLSIIGNKTDENPHQKQNYSSDHDFENYSPKLLTLSQEFRRVLALPWSHKNDTNTLHWLIYRIRTVRHGIK</sequence>
<feature type="region of interest" description="Disordered" evidence="1">
    <location>
        <begin position="1"/>
        <end position="20"/>
    </location>
</feature>
<dbReference type="EMBL" id="BMAW01004400">
    <property type="protein sequence ID" value="GFS88652.1"/>
    <property type="molecule type" value="Genomic_DNA"/>
</dbReference>
<reference evidence="2" key="1">
    <citation type="submission" date="2020-08" db="EMBL/GenBank/DDBJ databases">
        <title>Multicomponent nature underlies the extraordinary mechanical properties of spider dragline silk.</title>
        <authorList>
            <person name="Kono N."/>
            <person name="Nakamura H."/>
            <person name="Mori M."/>
            <person name="Yoshida Y."/>
            <person name="Ohtoshi R."/>
            <person name="Malay A.D."/>
            <person name="Moran D.A.P."/>
            <person name="Tomita M."/>
            <person name="Numata K."/>
            <person name="Arakawa K."/>
        </authorList>
    </citation>
    <scope>NUCLEOTIDE SEQUENCE</scope>
</reference>
<evidence type="ECO:0000256" key="1">
    <source>
        <dbReference type="SAM" id="MobiDB-lite"/>
    </source>
</evidence>